<keyword evidence="1" id="KW-0732">Signal</keyword>
<dbReference type="EMBL" id="JAUUCC010000006">
    <property type="protein sequence ID" value="MEE2049623.1"/>
    <property type="molecule type" value="Genomic_DNA"/>
</dbReference>
<gene>
    <name evidence="2" type="ORF">Q8A49_03855</name>
</gene>
<comment type="caution">
    <text evidence="2">The sequence shown here is derived from an EMBL/GenBank/DDBJ whole genome shotgun (WGS) entry which is preliminary data.</text>
</comment>
<name>A0ABU7KK01_9ACTN</name>
<sequence>MLLSVLFVAHFLCAVDAMDTAAAAEAEGTAVVAGAAWTLADVPVTDGTAEEHHLCQAEPGVGADQRAPAIAKAVLSGLGAGTTLLQAPSARTVPWQPSTTAAGPWSGTRLLFSLCVQRV</sequence>
<evidence type="ECO:0008006" key="4">
    <source>
        <dbReference type="Google" id="ProtNLM"/>
    </source>
</evidence>
<evidence type="ECO:0000313" key="3">
    <source>
        <dbReference type="Proteomes" id="UP001348641"/>
    </source>
</evidence>
<dbReference type="RefSeq" id="WP_330156887.1">
    <property type="nucleotide sequence ID" value="NZ_BAAAJA010000005.1"/>
</dbReference>
<organism evidence="2 3">
    <name type="scientific">Nocardiopsis tropica</name>
    <dbReference type="NCBI Taxonomy" id="109330"/>
    <lineage>
        <taxon>Bacteria</taxon>
        <taxon>Bacillati</taxon>
        <taxon>Actinomycetota</taxon>
        <taxon>Actinomycetes</taxon>
        <taxon>Streptosporangiales</taxon>
        <taxon>Nocardiopsidaceae</taxon>
        <taxon>Nocardiopsis</taxon>
    </lineage>
</organism>
<protein>
    <recommendedName>
        <fullName evidence="4">Secreted protein</fullName>
    </recommendedName>
</protein>
<feature type="chain" id="PRO_5047024081" description="Secreted protein" evidence="1">
    <location>
        <begin position="18"/>
        <end position="119"/>
    </location>
</feature>
<feature type="signal peptide" evidence="1">
    <location>
        <begin position="1"/>
        <end position="17"/>
    </location>
</feature>
<dbReference type="Proteomes" id="UP001348641">
    <property type="component" value="Unassembled WGS sequence"/>
</dbReference>
<accession>A0ABU7KK01</accession>
<evidence type="ECO:0000313" key="2">
    <source>
        <dbReference type="EMBL" id="MEE2049623.1"/>
    </source>
</evidence>
<evidence type="ECO:0000256" key="1">
    <source>
        <dbReference type="SAM" id="SignalP"/>
    </source>
</evidence>
<proteinExistence type="predicted"/>
<reference evidence="2 3" key="1">
    <citation type="submission" date="2023-07" db="EMBL/GenBank/DDBJ databases">
        <authorList>
            <person name="Girao M."/>
            <person name="Carvalho M.F."/>
        </authorList>
    </citation>
    <scope>NUCLEOTIDE SEQUENCE [LARGE SCALE GENOMIC DNA]</scope>
    <source>
        <strain evidence="2 3">66/93</strain>
    </source>
</reference>